<evidence type="ECO:0000256" key="4">
    <source>
        <dbReference type="ARBA" id="ARBA00022723"/>
    </source>
</evidence>
<keyword evidence="7" id="KW-0007">Acetylation</keyword>
<feature type="domain" description="Metallo-beta-lactamase" evidence="16">
    <location>
        <begin position="62"/>
        <end position="222"/>
    </location>
</feature>
<dbReference type="InterPro" id="IPR051682">
    <property type="entry name" value="Mito_Persulfide_Diox"/>
</dbReference>
<gene>
    <name evidence="17" type="ORF">O3M35_011807</name>
</gene>
<dbReference type="Gene3D" id="3.60.15.10">
    <property type="entry name" value="Ribonuclease Z/Hydroxyacylglutathione hydrolase-like"/>
    <property type="match status" value="1"/>
</dbReference>
<evidence type="ECO:0000256" key="1">
    <source>
        <dbReference type="ARBA" id="ARBA00001954"/>
    </source>
</evidence>
<dbReference type="Pfam" id="PF00753">
    <property type="entry name" value="Lactamase_B"/>
    <property type="match status" value="1"/>
</dbReference>
<keyword evidence="6" id="KW-0223">Dioxygenase</keyword>
<evidence type="ECO:0000256" key="5">
    <source>
        <dbReference type="ARBA" id="ARBA00022946"/>
    </source>
</evidence>
<evidence type="ECO:0000256" key="12">
    <source>
        <dbReference type="ARBA" id="ARBA00065219"/>
    </source>
</evidence>
<evidence type="ECO:0000259" key="16">
    <source>
        <dbReference type="SMART" id="SM00849"/>
    </source>
</evidence>
<keyword evidence="4" id="KW-0479">Metal-binding</keyword>
<evidence type="ECO:0000313" key="18">
    <source>
        <dbReference type="Proteomes" id="UP001461498"/>
    </source>
</evidence>
<keyword evidence="18" id="KW-1185">Reference proteome</keyword>
<dbReference type="FunFam" id="3.60.15.10:FF:000013">
    <property type="entry name" value="Persulfide dioxygenase ETHE1, mitochondrial"/>
    <property type="match status" value="1"/>
</dbReference>
<dbReference type="Proteomes" id="UP001461498">
    <property type="component" value="Unassembled WGS sequence"/>
</dbReference>
<evidence type="ECO:0000313" key="17">
    <source>
        <dbReference type="EMBL" id="KAK9503184.1"/>
    </source>
</evidence>
<comment type="caution">
    <text evidence="17">The sequence shown here is derived from an EMBL/GenBank/DDBJ whole genome shotgun (WGS) entry which is preliminary data.</text>
</comment>
<protein>
    <recommendedName>
        <fullName evidence="14">Persulfide dioxygenase ETHE1, mitochondrial</fullName>
        <ecNumber evidence="13">1.13.11.18</ecNumber>
    </recommendedName>
    <alternativeName>
        <fullName evidence="15">Sulfur dioxygenase ETHE1</fullName>
    </alternativeName>
</protein>
<dbReference type="SMART" id="SM00849">
    <property type="entry name" value="Lactamase_B"/>
    <property type="match status" value="1"/>
</dbReference>
<comment type="catalytic activity">
    <reaction evidence="11">
        <text>S-sulfanylglutathione + O2 + H2O = sulfite + glutathione + 2 H(+)</text>
        <dbReference type="Rhea" id="RHEA:12981"/>
        <dbReference type="ChEBI" id="CHEBI:15377"/>
        <dbReference type="ChEBI" id="CHEBI:15378"/>
        <dbReference type="ChEBI" id="CHEBI:15379"/>
        <dbReference type="ChEBI" id="CHEBI:17359"/>
        <dbReference type="ChEBI" id="CHEBI:57925"/>
        <dbReference type="ChEBI" id="CHEBI:58905"/>
        <dbReference type="EC" id="1.13.11.18"/>
    </reaction>
</comment>
<evidence type="ECO:0000256" key="10">
    <source>
        <dbReference type="ARBA" id="ARBA00023128"/>
    </source>
</evidence>
<proteinExistence type="inferred from homology"/>
<comment type="subunit">
    <text evidence="12">Homodimer. Monomer. Interacts with TST. May interact with RELA.</text>
</comment>
<evidence type="ECO:0000256" key="7">
    <source>
        <dbReference type="ARBA" id="ARBA00022990"/>
    </source>
</evidence>
<dbReference type="PANTHER" id="PTHR43084">
    <property type="entry name" value="PERSULFIDE DIOXYGENASE ETHE1"/>
    <property type="match status" value="1"/>
</dbReference>
<dbReference type="PANTHER" id="PTHR43084:SF1">
    <property type="entry name" value="PERSULFIDE DIOXYGENASE ETHE1, MITOCHONDRIAL"/>
    <property type="match status" value="1"/>
</dbReference>
<dbReference type="GO" id="GO:0031123">
    <property type="term" value="P:RNA 3'-end processing"/>
    <property type="evidence" value="ECO:0007669"/>
    <property type="project" value="UniProtKB-ARBA"/>
</dbReference>
<dbReference type="InterPro" id="IPR036866">
    <property type="entry name" value="RibonucZ/Hydroxyglut_hydro"/>
</dbReference>
<comment type="similarity">
    <text evidence="3">Belongs to the metallo-beta-lactamase superfamily. Glyoxalase II family.</text>
</comment>
<reference evidence="17 18" key="1">
    <citation type="submission" date="2022-12" db="EMBL/GenBank/DDBJ databases">
        <title>Chromosome-level genome assembly of true bugs.</title>
        <authorList>
            <person name="Ma L."/>
            <person name="Li H."/>
        </authorList>
    </citation>
    <scope>NUCLEOTIDE SEQUENCE [LARGE SCALE GENOMIC DNA]</scope>
    <source>
        <strain evidence="17">Lab_2022b</strain>
    </source>
</reference>
<dbReference type="GO" id="GO:0046872">
    <property type="term" value="F:metal ion binding"/>
    <property type="evidence" value="ECO:0007669"/>
    <property type="project" value="UniProtKB-KW"/>
</dbReference>
<name>A0AAW1D3R7_9HEMI</name>
<dbReference type="SUPFAM" id="SSF56281">
    <property type="entry name" value="Metallo-hydrolase/oxidoreductase"/>
    <property type="match status" value="1"/>
</dbReference>
<keyword evidence="10" id="KW-0496">Mitochondrion</keyword>
<dbReference type="GO" id="GO:0006749">
    <property type="term" value="P:glutathione metabolic process"/>
    <property type="evidence" value="ECO:0007669"/>
    <property type="project" value="InterPro"/>
</dbReference>
<comment type="subcellular location">
    <subcellularLocation>
        <location evidence="2">Mitochondrion</location>
    </subcellularLocation>
</comment>
<dbReference type="InterPro" id="IPR001279">
    <property type="entry name" value="Metallo-B-lactamas"/>
</dbReference>
<dbReference type="CDD" id="cd07724">
    <property type="entry name" value="POD-like_MBL-fold"/>
    <property type="match status" value="1"/>
</dbReference>
<dbReference type="EC" id="1.13.11.18" evidence="13"/>
<dbReference type="GO" id="GO:0070813">
    <property type="term" value="P:hydrogen sulfide metabolic process"/>
    <property type="evidence" value="ECO:0007669"/>
    <property type="project" value="TreeGrafter"/>
</dbReference>
<keyword evidence="5" id="KW-0809">Transit peptide</keyword>
<keyword evidence="9" id="KW-0408">Iron</keyword>
<sequence length="285" mass="31836">MNLASRLARNLLFNSAVVRNNHSFPSCVQVFNKRLIATQNMLKQVPYHENFIFRQLFDNESSTYTYLLGDVETKECILIDPVLEQVNRDLQLVKDLGLNLKYAMNTHVHADHVTGTGLLKSKCSCRSLISKASGAKADVYVNPGDEIKFGQFSVSVRPTPGHTNGCITYVCESQGVAFTGDALLIRGCGRTDFQEGDSATLYESVHTQIFSLPDNFKLFPAHDYKGFTSTTVLEEKTLNPRLSKTKEEFIKIMSNLNLAYPKKIDIAVPANKKCGIQDDECKRVA</sequence>
<dbReference type="EMBL" id="JAPXFL010000008">
    <property type="protein sequence ID" value="KAK9503183.1"/>
    <property type="molecule type" value="Genomic_DNA"/>
</dbReference>
<evidence type="ECO:0000256" key="3">
    <source>
        <dbReference type="ARBA" id="ARBA00006759"/>
    </source>
</evidence>
<evidence type="ECO:0000256" key="8">
    <source>
        <dbReference type="ARBA" id="ARBA00023002"/>
    </source>
</evidence>
<organism evidence="17 18">
    <name type="scientific">Rhynocoris fuscipes</name>
    <dbReference type="NCBI Taxonomy" id="488301"/>
    <lineage>
        <taxon>Eukaryota</taxon>
        <taxon>Metazoa</taxon>
        <taxon>Ecdysozoa</taxon>
        <taxon>Arthropoda</taxon>
        <taxon>Hexapoda</taxon>
        <taxon>Insecta</taxon>
        <taxon>Pterygota</taxon>
        <taxon>Neoptera</taxon>
        <taxon>Paraneoptera</taxon>
        <taxon>Hemiptera</taxon>
        <taxon>Heteroptera</taxon>
        <taxon>Panheteroptera</taxon>
        <taxon>Cimicomorpha</taxon>
        <taxon>Reduviidae</taxon>
        <taxon>Harpactorinae</taxon>
        <taxon>Harpactorini</taxon>
        <taxon>Rhynocoris</taxon>
    </lineage>
</organism>
<dbReference type="GO" id="GO:0050313">
    <property type="term" value="F:sulfur dioxygenase activity"/>
    <property type="evidence" value="ECO:0007669"/>
    <property type="project" value="UniProtKB-EC"/>
</dbReference>
<dbReference type="InterPro" id="IPR044528">
    <property type="entry name" value="POD-like_MBL-fold"/>
</dbReference>
<dbReference type="EMBL" id="JAPXFL010000008">
    <property type="protein sequence ID" value="KAK9503184.1"/>
    <property type="molecule type" value="Genomic_DNA"/>
</dbReference>
<evidence type="ECO:0000256" key="9">
    <source>
        <dbReference type="ARBA" id="ARBA00023004"/>
    </source>
</evidence>
<evidence type="ECO:0000256" key="15">
    <source>
        <dbReference type="ARBA" id="ARBA00077964"/>
    </source>
</evidence>
<evidence type="ECO:0000256" key="2">
    <source>
        <dbReference type="ARBA" id="ARBA00004173"/>
    </source>
</evidence>
<dbReference type="GO" id="GO:0005739">
    <property type="term" value="C:mitochondrion"/>
    <property type="evidence" value="ECO:0007669"/>
    <property type="project" value="UniProtKB-SubCell"/>
</dbReference>
<comment type="cofactor">
    <cofactor evidence="1">
        <name>Fe(2+)</name>
        <dbReference type="ChEBI" id="CHEBI:29033"/>
    </cofactor>
</comment>
<evidence type="ECO:0000256" key="11">
    <source>
        <dbReference type="ARBA" id="ARBA00050990"/>
    </source>
</evidence>
<evidence type="ECO:0000256" key="14">
    <source>
        <dbReference type="ARBA" id="ARBA00067300"/>
    </source>
</evidence>
<keyword evidence="8" id="KW-0560">Oxidoreductase</keyword>
<evidence type="ECO:0000256" key="6">
    <source>
        <dbReference type="ARBA" id="ARBA00022964"/>
    </source>
</evidence>
<accession>A0AAW1D3R7</accession>
<evidence type="ECO:0000256" key="13">
    <source>
        <dbReference type="ARBA" id="ARBA00066686"/>
    </source>
</evidence>
<dbReference type="AlphaFoldDB" id="A0AAW1D3R7"/>